<accession>A0AAW1E5H1</accession>
<feature type="region of interest" description="Disordered" evidence="1">
    <location>
        <begin position="91"/>
        <end position="124"/>
    </location>
</feature>
<proteinExistence type="predicted"/>
<evidence type="ECO:0000313" key="2">
    <source>
        <dbReference type="EMBL" id="KAK9517552.1"/>
    </source>
</evidence>
<dbReference type="EMBL" id="JBCEZU010000538">
    <property type="protein sequence ID" value="KAK9517552.1"/>
    <property type="molecule type" value="Genomic_DNA"/>
</dbReference>
<sequence length="124" mass="13771">MTDSADHPFVCGALYQLDPLREICWARGRPLGFQRAILELSRLFAREKERHGSKGQFPVRSGLQLSPAPRVQCWDRGGPLSIQRANLELSRPVIPKKRQRKGQTPVPAASEPPRPLPVPAAAMS</sequence>
<dbReference type="Proteomes" id="UP001488805">
    <property type="component" value="Unassembled WGS sequence"/>
</dbReference>
<protein>
    <submittedName>
        <fullName evidence="2">Uncharacterized protein</fullName>
    </submittedName>
</protein>
<comment type="caution">
    <text evidence="2">The sequence shown here is derived from an EMBL/GenBank/DDBJ whole genome shotgun (WGS) entry which is preliminary data.</text>
</comment>
<gene>
    <name evidence="2" type="ORF">VZT92_022914</name>
</gene>
<evidence type="ECO:0000313" key="3">
    <source>
        <dbReference type="Proteomes" id="UP001488805"/>
    </source>
</evidence>
<reference evidence="2 3" key="1">
    <citation type="journal article" date="2024" name="Genome Biol. Evol.">
        <title>Chromosome-level genome assembly of the viviparous eelpout Zoarces viviparus.</title>
        <authorList>
            <person name="Fuhrmann N."/>
            <person name="Brasseur M.V."/>
            <person name="Bakowski C.E."/>
            <person name="Podsiadlowski L."/>
            <person name="Prost S."/>
            <person name="Krehenwinkel H."/>
            <person name="Mayer C."/>
        </authorList>
    </citation>
    <scope>NUCLEOTIDE SEQUENCE [LARGE SCALE GENOMIC DNA]</scope>
    <source>
        <strain evidence="2">NO-MEL_2022_Ind0_liver</strain>
    </source>
</reference>
<keyword evidence="3" id="KW-1185">Reference proteome</keyword>
<organism evidence="2 3">
    <name type="scientific">Zoarces viviparus</name>
    <name type="common">Viviparous eelpout</name>
    <name type="synonym">Blennius viviparus</name>
    <dbReference type="NCBI Taxonomy" id="48416"/>
    <lineage>
        <taxon>Eukaryota</taxon>
        <taxon>Metazoa</taxon>
        <taxon>Chordata</taxon>
        <taxon>Craniata</taxon>
        <taxon>Vertebrata</taxon>
        <taxon>Euteleostomi</taxon>
        <taxon>Actinopterygii</taxon>
        <taxon>Neopterygii</taxon>
        <taxon>Teleostei</taxon>
        <taxon>Neoteleostei</taxon>
        <taxon>Acanthomorphata</taxon>
        <taxon>Eupercaria</taxon>
        <taxon>Perciformes</taxon>
        <taxon>Cottioidei</taxon>
        <taxon>Zoarcales</taxon>
        <taxon>Zoarcidae</taxon>
        <taxon>Zoarcinae</taxon>
        <taxon>Zoarces</taxon>
    </lineage>
</organism>
<evidence type="ECO:0000256" key="1">
    <source>
        <dbReference type="SAM" id="MobiDB-lite"/>
    </source>
</evidence>
<name>A0AAW1E5H1_ZOAVI</name>
<dbReference type="AlphaFoldDB" id="A0AAW1E5H1"/>